<dbReference type="Proteomes" id="UP000827549">
    <property type="component" value="Chromosome 4"/>
</dbReference>
<dbReference type="RefSeq" id="XP_062628749.1">
    <property type="nucleotide sequence ID" value="XM_062772765.1"/>
</dbReference>
<dbReference type="SUPFAM" id="SSF52047">
    <property type="entry name" value="RNI-like"/>
    <property type="match status" value="1"/>
</dbReference>
<dbReference type="EMBL" id="CP086717">
    <property type="protein sequence ID" value="WOO82717.1"/>
    <property type="molecule type" value="Genomic_DNA"/>
</dbReference>
<keyword evidence="3" id="KW-1185">Reference proteome</keyword>
<name>A0AAF0YA40_9TREE</name>
<organism evidence="2 3">
    <name type="scientific">Vanrija pseudolonga</name>
    <dbReference type="NCBI Taxonomy" id="143232"/>
    <lineage>
        <taxon>Eukaryota</taxon>
        <taxon>Fungi</taxon>
        <taxon>Dikarya</taxon>
        <taxon>Basidiomycota</taxon>
        <taxon>Agaricomycotina</taxon>
        <taxon>Tremellomycetes</taxon>
        <taxon>Trichosporonales</taxon>
        <taxon>Trichosporonaceae</taxon>
        <taxon>Vanrija</taxon>
    </lineage>
</organism>
<dbReference type="Gene3D" id="3.80.10.10">
    <property type="entry name" value="Ribonuclease Inhibitor"/>
    <property type="match status" value="1"/>
</dbReference>
<dbReference type="InterPro" id="IPR032675">
    <property type="entry name" value="LRR_dom_sf"/>
</dbReference>
<dbReference type="AlphaFoldDB" id="A0AAF0YA40"/>
<proteinExistence type="predicted"/>
<sequence>MVSPWRTHSDIATGTIHIGLSATRPGLVWDPPQTTEYMGSSPQLDPAKWVEGLNTTFKRGDVNAGGGYCVIRWSSVSELEDILTDMGNLQVRSLGVVKISPPAAHSFCLDHLFSTMSIPQLRRLYLSNSVPFPPLSVLDLADYLRHSGSFGLEEIALDISRLSIADIAALAEALEYNPASTLRRIDLLDGTALSAEFYRLQDSGGCVPTSRWELEGHYDARGMLYNRIEASLARNAVSNDRALSAAKHSLVLARIVLRGRPAGPSAARGYLSRGDREQLQHQQPKGCKASKEVVPWGAEEKAAVRKRKMSRWFGGAKFSAPGEYASHMPQQPHAHRHQESSSSGASSPVMDSPSSRSRTLSSSSSSTGHGHQALSFSPIPDMPQLFTHFPILRLPQRVRLEILKHGSGDAAALTSDQYARLFKHAEDAVALKVLIDEVRDRTYAGQSWKEAMGEWMANGKFYYEPVGA</sequence>
<feature type="region of interest" description="Disordered" evidence="1">
    <location>
        <begin position="322"/>
        <end position="376"/>
    </location>
</feature>
<accession>A0AAF0YA40</accession>
<protein>
    <submittedName>
        <fullName evidence="2">Uncharacterized protein</fullName>
    </submittedName>
</protein>
<evidence type="ECO:0000313" key="3">
    <source>
        <dbReference type="Proteomes" id="UP000827549"/>
    </source>
</evidence>
<feature type="region of interest" description="Disordered" evidence="1">
    <location>
        <begin position="263"/>
        <end position="293"/>
    </location>
</feature>
<gene>
    <name evidence="2" type="ORF">LOC62_04G006200</name>
</gene>
<evidence type="ECO:0000313" key="2">
    <source>
        <dbReference type="EMBL" id="WOO82717.1"/>
    </source>
</evidence>
<reference evidence="2" key="1">
    <citation type="submission" date="2023-10" db="EMBL/GenBank/DDBJ databases">
        <authorList>
            <person name="Noh H."/>
        </authorList>
    </citation>
    <scope>NUCLEOTIDE SEQUENCE</scope>
    <source>
        <strain evidence="2">DUCC4014</strain>
    </source>
</reference>
<dbReference type="GeneID" id="87809426"/>
<evidence type="ECO:0000256" key="1">
    <source>
        <dbReference type="SAM" id="MobiDB-lite"/>
    </source>
</evidence>
<feature type="compositionally biased region" description="Low complexity" evidence="1">
    <location>
        <begin position="340"/>
        <end position="367"/>
    </location>
</feature>